<proteinExistence type="predicted"/>
<dbReference type="Proteomes" id="UP001432168">
    <property type="component" value="Chromosome"/>
</dbReference>
<reference evidence="2" key="1">
    <citation type="submission" date="2022-10" db="EMBL/GenBank/DDBJ databases">
        <title>The complete genomes of actinobacterial strains from the NBC collection.</title>
        <authorList>
            <person name="Joergensen T.S."/>
            <person name="Alvarez Arevalo M."/>
            <person name="Sterndorff E.B."/>
            <person name="Faurdal D."/>
            <person name="Vuksanovic O."/>
            <person name="Mourched A.-S."/>
            <person name="Charusanti P."/>
            <person name="Shaw S."/>
            <person name="Blin K."/>
            <person name="Weber T."/>
        </authorList>
    </citation>
    <scope>NUCLEOTIDE SEQUENCE</scope>
    <source>
        <strain evidence="2">NBC_00686</strain>
    </source>
</reference>
<gene>
    <name evidence="2" type="ORF">OG929_01785</name>
</gene>
<dbReference type="EMBL" id="CP109011">
    <property type="protein sequence ID" value="WUT41065.1"/>
    <property type="molecule type" value="Genomic_DNA"/>
</dbReference>
<keyword evidence="3" id="KW-1185">Reference proteome</keyword>
<feature type="region of interest" description="Disordered" evidence="1">
    <location>
        <begin position="76"/>
        <end position="99"/>
    </location>
</feature>
<organism evidence="2 3">
    <name type="scientific">Streptomyces pseudovenezuelae</name>
    <dbReference type="NCBI Taxonomy" id="67350"/>
    <lineage>
        <taxon>Bacteria</taxon>
        <taxon>Bacillati</taxon>
        <taxon>Actinomycetota</taxon>
        <taxon>Actinomycetes</taxon>
        <taxon>Kitasatosporales</taxon>
        <taxon>Streptomycetaceae</taxon>
        <taxon>Streptomyces</taxon>
        <taxon>Streptomyces aurantiacus group</taxon>
    </lineage>
</organism>
<accession>A0ABZ1WMT8</accession>
<name>A0ABZ1WMT8_9ACTN</name>
<sequence length="99" mass="11051">MKIDIPEVLIHLRAEAPEALAKKAAGAVLSSPRRLAAFGGRLIARDGRIGALPGPFARWSGTRDTPAPAREWLRTWWRRTRTPTGEDRPKTTEEGKVRR</sequence>
<evidence type="ECO:0000313" key="3">
    <source>
        <dbReference type="Proteomes" id="UP001432168"/>
    </source>
</evidence>
<evidence type="ECO:0000313" key="2">
    <source>
        <dbReference type="EMBL" id="WUT41065.1"/>
    </source>
</evidence>
<protein>
    <submittedName>
        <fullName evidence="2">Uncharacterized protein</fullName>
    </submittedName>
</protein>
<feature type="compositionally biased region" description="Basic and acidic residues" evidence="1">
    <location>
        <begin position="84"/>
        <end position="99"/>
    </location>
</feature>
<evidence type="ECO:0000256" key="1">
    <source>
        <dbReference type="SAM" id="MobiDB-lite"/>
    </source>
</evidence>
<dbReference type="RefSeq" id="WP_329257590.1">
    <property type="nucleotide sequence ID" value="NZ_CP108992.1"/>
</dbReference>